<dbReference type="RefSeq" id="WP_127796229.1">
    <property type="nucleotide sequence ID" value="NZ_ML136877.1"/>
</dbReference>
<feature type="transmembrane region" description="Helical" evidence="1">
    <location>
        <begin position="169"/>
        <end position="186"/>
    </location>
</feature>
<evidence type="ECO:0000313" key="3">
    <source>
        <dbReference type="EMBL" id="RVU71102.1"/>
    </source>
</evidence>
<comment type="caution">
    <text evidence="3">The sequence shown here is derived from an EMBL/GenBank/DDBJ whole genome shotgun (WGS) entry which is preliminary data.</text>
</comment>
<reference evidence="3 4" key="1">
    <citation type="submission" date="2018-12" db="EMBL/GenBank/DDBJ databases">
        <authorList>
            <person name="Meng J."/>
        </authorList>
    </citation>
    <scope>NUCLEOTIDE SEQUENCE [LARGE SCALE GENOMIC DNA]</scope>
    <source>
        <strain evidence="3 4">HT111-2</strain>
    </source>
</reference>
<keyword evidence="4" id="KW-1185">Reference proteome</keyword>
<feature type="transmembrane region" description="Helical" evidence="1">
    <location>
        <begin position="198"/>
        <end position="218"/>
    </location>
</feature>
<feature type="transmembrane region" description="Helical" evidence="1">
    <location>
        <begin position="95"/>
        <end position="116"/>
    </location>
</feature>
<organism evidence="3 4">
    <name type="scientific">Lactobacillus xujianguonis</name>
    <dbReference type="NCBI Taxonomy" id="2495899"/>
    <lineage>
        <taxon>Bacteria</taxon>
        <taxon>Bacillati</taxon>
        <taxon>Bacillota</taxon>
        <taxon>Bacilli</taxon>
        <taxon>Lactobacillales</taxon>
        <taxon>Lactobacillaceae</taxon>
        <taxon>Lactobacillus</taxon>
    </lineage>
</organism>
<accession>A0A437SW35</accession>
<dbReference type="AlphaFoldDB" id="A0A437SW35"/>
<evidence type="ECO:0000313" key="4">
    <source>
        <dbReference type="Proteomes" id="UP000288291"/>
    </source>
</evidence>
<feature type="domain" description="VTT" evidence="2">
    <location>
        <begin position="79"/>
        <end position="188"/>
    </location>
</feature>
<feature type="transmembrane region" description="Helical" evidence="1">
    <location>
        <begin position="7"/>
        <end position="26"/>
    </location>
</feature>
<sequence length="242" mass="27206">MKRKIIRIMLFVLGVLLGLLLLYHLYLSYLPELKLLIHFNPHNEALLVKMVRSHGIEDLALLFILNAICVAIPGLSNGIFCVLNGILYGPAFGFVVNWLGDILGQVILMNLLQKLYNPEKLTHSKIYHLLTNQKFPQVGLTVGYMLPFIPSASVSYANLLINKPTKSRMLPILIGTVPFAYLYAYGGDSILHLNAERLIKTVIFIVAIAALAIAFLLIEKEIKEHTKKVPGKKLIPRLKKER</sequence>
<dbReference type="Pfam" id="PF09335">
    <property type="entry name" value="VTT_dom"/>
    <property type="match status" value="1"/>
</dbReference>
<dbReference type="InterPro" id="IPR032816">
    <property type="entry name" value="VTT_dom"/>
</dbReference>
<feature type="transmembrane region" description="Helical" evidence="1">
    <location>
        <begin position="59"/>
        <end position="83"/>
    </location>
</feature>
<keyword evidence="1" id="KW-0472">Membrane</keyword>
<protein>
    <submittedName>
        <fullName evidence="3">TVP38/TMEM64 family protein</fullName>
    </submittedName>
</protein>
<name>A0A437SW35_9LACO</name>
<gene>
    <name evidence="3" type="ORF">EJK17_04025</name>
</gene>
<feature type="transmembrane region" description="Helical" evidence="1">
    <location>
        <begin position="136"/>
        <end position="157"/>
    </location>
</feature>
<dbReference type="Proteomes" id="UP000288291">
    <property type="component" value="Unassembled WGS sequence"/>
</dbReference>
<evidence type="ECO:0000259" key="2">
    <source>
        <dbReference type="Pfam" id="PF09335"/>
    </source>
</evidence>
<proteinExistence type="predicted"/>
<keyword evidence="1" id="KW-1133">Transmembrane helix</keyword>
<keyword evidence="1" id="KW-0812">Transmembrane</keyword>
<dbReference type="EMBL" id="RXIA01000008">
    <property type="protein sequence ID" value="RVU71102.1"/>
    <property type="molecule type" value="Genomic_DNA"/>
</dbReference>
<evidence type="ECO:0000256" key="1">
    <source>
        <dbReference type="SAM" id="Phobius"/>
    </source>
</evidence>